<dbReference type="EMBL" id="VFSU01000029">
    <property type="protein sequence ID" value="TPE59777.1"/>
    <property type="molecule type" value="Genomic_DNA"/>
</dbReference>
<gene>
    <name evidence="1" type="ORF">FJQ54_12645</name>
</gene>
<dbReference type="Proteomes" id="UP000319897">
    <property type="component" value="Unassembled WGS sequence"/>
</dbReference>
<accession>A0A501XHK3</accession>
<evidence type="ECO:0000313" key="1">
    <source>
        <dbReference type="EMBL" id="TPE59777.1"/>
    </source>
</evidence>
<dbReference type="AlphaFoldDB" id="A0A501XHK3"/>
<reference evidence="1 2" key="1">
    <citation type="submission" date="2019-06" db="EMBL/GenBank/DDBJ databases">
        <authorList>
            <person name="Lee I."/>
            <person name="Jang G.I."/>
            <person name="Hwang C.Y."/>
        </authorList>
    </citation>
    <scope>NUCLEOTIDE SEQUENCE [LARGE SCALE GENOMIC DNA]</scope>
    <source>
        <strain evidence="1 2">PAMC 28131</strain>
    </source>
</reference>
<keyword evidence="2" id="KW-1185">Reference proteome</keyword>
<proteinExistence type="predicted"/>
<evidence type="ECO:0000313" key="2">
    <source>
        <dbReference type="Proteomes" id="UP000319897"/>
    </source>
</evidence>
<dbReference type="RefSeq" id="WP_140928786.1">
    <property type="nucleotide sequence ID" value="NZ_VFSU01000029.1"/>
</dbReference>
<protein>
    <submittedName>
        <fullName evidence="1">Uncharacterized protein</fullName>
    </submittedName>
</protein>
<organism evidence="1 2">
    <name type="scientific">Sandaracinobacter neustonicus</name>
    <dbReference type="NCBI Taxonomy" id="1715348"/>
    <lineage>
        <taxon>Bacteria</taxon>
        <taxon>Pseudomonadati</taxon>
        <taxon>Pseudomonadota</taxon>
        <taxon>Alphaproteobacteria</taxon>
        <taxon>Sphingomonadales</taxon>
        <taxon>Sphingosinicellaceae</taxon>
        <taxon>Sandaracinobacter</taxon>
    </lineage>
</organism>
<name>A0A501XHK3_9SPHN</name>
<comment type="caution">
    <text evidence="1">The sequence shown here is derived from an EMBL/GenBank/DDBJ whole genome shotgun (WGS) entry which is preliminary data.</text>
</comment>
<sequence length="101" mass="11228">MTTPVDEPQQLPVAILNEDTERPFIRLAEALEAQASPFARADELPTSLLFQAAAALRVAATLAGQDQCRMEAPYKRMYRIREPSGDVILTCEHAPPHRTKL</sequence>